<evidence type="ECO:0000313" key="3">
    <source>
        <dbReference type="Proteomes" id="UP000010384"/>
    </source>
</evidence>
<dbReference type="EMBL" id="CP003598">
    <property type="protein sequence ID" value="AFY91103.1"/>
    <property type="molecule type" value="Genomic_DNA"/>
</dbReference>
<keyword evidence="2" id="KW-0614">Plasmid</keyword>
<dbReference type="Gene3D" id="3.40.50.300">
    <property type="entry name" value="P-loop containing nucleotide triphosphate hydrolases"/>
    <property type="match status" value="1"/>
</dbReference>
<feature type="domain" description="ORC1/DEAH AAA+ ATPase" evidence="1">
    <location>
        <begin position="30"/>
        <end position="143"/>
    </location>
</feature>
<dbReference type="InterPro" id="IPR027417">
    <property type="entry name" value="P-loop_NTPase"/>
</dbReference>
<dbReference type="InParanoid" id="K9U906"/>
<dbReference type="PANTHER" id="PTHR35894:SF5">
    <property type="entry name" value="MU-LIKE PROPHAGE FLUMU DNA TRANSPOSITION PROTEIN B"/>
    <property type="match status" value="1"/>
</dbReference>
<dbReference type="SUPFAM" id="SSF52540">
    <property type="entry name" value="P-loop containing nucleoside triphosphate hydrolases"/>
    <property type="match status" value="1"/>
</dbReference>
<sequence>MRHKLVKVKNIISLSSAFQESKHSAAAVPRMGLLYGFTGIGKTTATAWLVNKENGIYVRATAVWSLSAMLQDISIELSIDPPSLPAKMLTAVKEQIKLSRRPLFIDEADYLFHHPKMLQVARDIHDLTELPVWLIGIDGVEKKIANRKIVAGRISQWVKFQPCDLEDTRLLAKELCEIDIHEDLLVKLHELSNGSIRLITVGLSRVEAFTKAQRWQSITPGQWSGRPFFLSRQM</sequence>
<dbReference type="PATRIC" id="fig|251229.3.peg.6734"/>
<keyword evidence="3" id="KW-1185">Reference proteome</keyword>
<dbReference type="HOGENOM" id="CLU_099028_0_0_3"/>
<geneLocation type="plasmid" evidence="2 3">
    <name>pCHRO.01</name>
</geneLocation>
<dbReference type="InterPro" id="IPR052026">
    <property type="entry name" value="ExeA_AAA_ATPase_DNA-bind"/>
</dbReference>
<protein>
    <submittedName>
        <fullName evidence="2">Prophage MuSo1, DNA transposition protein, putative</fullName>
    </submittedName>
</protein>
<dbReference type="Pfam" id="PF13401">
    <property type="entry name" value="AAA_22"/>
    <property type="match status" value="1"/>
</dbReference>
<accession>K9U906</accession>
<reference evidence="2 3" key="1">
    <citation type="submission" date="2012-06" db="EMBL/GenBank/DDBJ databases">
        <title>Finished plasmid 1 of genome of Chroococcidiopsis thermalis PCC 7203.</title>
        <authorList>
            <consortium name="US DOE Joint Genome Institute"/>
            <person name="Gugger M."/>
            <person name="Coursin T."/>
            <person name="Rippka R."/>
            <person name="Tandeau De Marsac N."/>
            <person name="Huntemann M."/>
            <person name="Wei C.-L."/>
            <person name="Han J."/>
            <person name="Detter J.C."/>
            <person name="Han C."/>
            <person name="Tapia R."/>
            <person name="Davenport K."/>
            <person name="Daligault H."/>
            <person name="Erkkila T."/>
            <person name="Gu W."/>
            <person name="Munk A.C.C."/>
            <person name="Teshima H."/>
            <person name="Xu Y."/>
            <person name="Chain P."/>
            <person name="Chen A."/>
            <person name="Krypides N."/>
            <person name="Mavromatis K."/>
            <person name="Markowitz V."/>
            <person name="Szeto E."/>
            <person name="Ivanova N."/>
            <person name="Mikhailova N."/>
            <person name="Ovchinnikova G."/>
            <person name="Pagani I."/>
            <person name="Pati A."/>
            <person name="Goodwin L."/>
            <person name="Peters L."/>
            <person name="Pitluck S."/>
            <person name="Woyke T."/>
            <person name="Kerfeld C."/>
        </authorList>
    </citation>
    <scope>NUCLEOTIDE SEQUENCE [LARGE SCALE GENOMIC DNA]</scope>
    <source>
        <strain evidence="2 3">PCC 7203</strain>
        <plasmid evidence="2 3">pCHRO.01</plasmid>
    </source>
</reference>
<name>K9U906_CHRTP</name>
<dbReference type="OrthoDB" id="9801665at2"/>
<dbReference type="PANTHER" id="PTHR35894">
    <property type="entry name" value="GENERAL SECRETION PATHWAY PROTEIN A-RELATED"/>
    <property type="match status" value="1"/>
</dbReference>
<dbReference type="KEGG" id="cthe:Chro_5762"/>
<dbReference type="Proteomes" id="UP000010384">
    <property type="component" value="Plasmid pCHRO.01"/>
</dbReference>
<organism evidence="2 3">
    <name type="scientific">Chroococcidiopsis thermalis (strain PCC 7203)</name>
    <dbReference type="NCBI Taxonomy" id="251229"/>
    <lineage>
        <taxon>Bacteria</taxon>
        <taxon>Bacillati</taxon>
        <taxon>Cyanobacteriota</taxon>
        <taxon>Cyanophyceae</taxon>
        <taxon>Chroococcidiopsidales</taxon>
        <taxon>Chroococcidiopsidaceae</taxon>
        <taxon>Chroococcidiopsis</taxon>
    </lineage>
</organism>
<dbReference type="GO" id="GO:0016887">
    <property type="term" value="F:ATP hydrolysis activity"/>
    <property type="evidence" value="ECO:0007669"/>
    <property type="project" value="InterPro"/>
</dbReference>
<dbReference type="AlphaFoldDB" id="K9U906"/>
<dbReference type="InterPro" id="IPR049945">
    <property type="entry name" value="AAA_22"/>
</dbReference>
<evidence type="ECO:0000259" key="1">
    <source>
        <dbReference type="Pfam" id="PF13401"/>
    </source>
</evidence>
<dbReference type="RefSeq" id="WP_015163040.1">
    <property type="nucleotide sequence ID" value="NC_019699.1"/>
</dbReference>
<proteinExistence type="predicted"/>
<gene>
    <name evidence="2" type="ORF">Chro_5762</name>
</gene>
<evidence type="ECO:0000313" key="2">
    <source>
        <dbReference type="EMBL" id="AFY91103.1"/>
    </source>
</evidence>